<evidence type="ECO:0000259" key="2">
    <source>
        <dbReference type="Pfam" id="PF13004"/>
    </source>
</evidence>
<protein>
    <submittedName>
        <fullName evidence="3">BACON domain-containing protein</fullName>
    </submittedName>
</protein>
<evidence type="ECO:0000313" key="4">
    <source>
        <dbReference type="Proteomes" id="UP000823603"/>
    </source>
</evidence>
<reference evidence="3" key="1">
    <citation type="submission" date="2020-10" db="EMBL/GenBank/DDBJ databases">
        <authorList>
            <person name="Gilroy R."/>
        </authorList>
    </citation>
    <scope>NUCLEOTIDE SEQUENCE</scope>
    <source>
        <strain evidence="3">B2-22910</strain>
    </source>
</reference>
<dbReference type="CDD" id="cd14948">
    <property type="entry name" value="BACON"/>
    <property type="match status" value="1"/>
</dbReference>
<proteinExistence type="predicted"/>
<dbReference type="InterPro" id="IPR013783">
    <property type="entry name" value="Ig-like_fold"/>
</dbReference>
<dbReference type="Proteomes" id="UP000823603">
    <property type="component" value="Unassembled WGS sequence"/>
</dbReference>
<dbReference type="AlphaFoldDB" id="A0A9D9NFE3"/>
<feature type="domain" description="BACON" evidence="2">
    <location>
        <begin position="55"/>
        <end position="114"/>
    </location>
</feature>
<dbReference type="Gene3D" id="2.60.40.10">
    <property type="entry name" value="Immunoglobulins"/>
    <property type="match status" value="1"/>
</dbReference>
<evidence type="ECO:0000313" key="3">
    <source>
        <dbReference type="EMBL" id="MBO8471379.1"/>
    </source>
</evidence>
<name>A0A9D9NFE3_9BACT</name>
<feature type="chain" id="PRO_5039162292" evidence="1">
    <location>
        <begin position="21"/>
        <end position="780"/>
    </location>
</feature>
<sequence length="780" mass="80020">MKRIILYSAAAVLCCINTLSCTKNTEPASIVINTSELVIDSAGERTTIGVKSNRDWEATSDASWLTLTPSSAEAFEASSYIIVEAVSNEGEERSATITVMSKSGDASASVKVIQGENGLIIKTGEEFAEYLQLVASGNATNEYKLGRDISLKDITLPEIEDFSYALDCQGHSISDWTTSRSLFNRITASGSLMNLVIDGSCSLTVPDNAVNFGFIAQVNEGTVQNIENRADIAVNAITAGKKGAICGVNKGYMSGCANYGNMTYSGDVHSADGAYYSGVAGQTDGENARIENCTNEGNISFTFNGVLTKSFYASGVVGAVNNNSKAIGCTNSGDVTVASAGNTTLLMAGGIVTYAGGEVADCTNNGAISYYAESAEGKADGGVKGTGVAGIACYEGWGNGTVRNNTNTGAVTLRAGYSLGCQASGSASKYATNVAGVFGHMYNCAVENCRNSGTVTSILADIDNPAAVHAVTNDNSKNFRQSAGGIVASSWGAVTGCENTGEINVTWTTSLPEEGVARSSVNIQFIAQVGGISGGDYHSDQGTSPIRNSINNGNINYVCDARGSNNSLGGIAGWPNKEGAAAESIIEMCENTGTITADGYGKTRIGGISGGAATHKDNTNSGRIYLKNGYSTCTIGGIAGVMAGPHTINGCESYGEIASDVKLAGKQGGSDAALGGIVGASFNQGGTTLNGCTVNCGITAPEGSTAFLIAGVVGSNKNVTTENTFGTEESPNIISGGFLTLGSARTDITAENYATYAFPWGTGSPVNENISYKITFIPAL</sequence>
<organism evidence="3 4">
    <name type="scientific">Candidatus Cryptobacteroides faecavium</name>
    <dbReference type="NCBI Taxonomy" id="2840762"/>
    <lineage>
        <taxon>Bacteria</taxon>
        <taxon>Pseudomonadati</taxon>
        <taxon>Bacteroidota</taxon>
        <taxon>Bacteroidia</taxon>
        <taxon>Bacteroidales</taxon>
        <taxon>Candidatus Cryptobacteroides</taxon>
    </lineage>
</organism>
<dbReference type="Pfam" id="PF13004">
    <property type="entry name" value="BACON"/>
    <property type="match status" value="1"/>
</dbReference>
<comment type="caution">
    <text evidence="3">The sequence shown here is derived from an EMBL/GenBank/DDBJ whole genome shotgun (WGS) entry which is preliminary data.</text>
</comment>
<gene>
    <name evidence="3" type="ORF">IAB82_06240</name>
</gene>
<accession>A0A9D9NFE3</accession>
<keyword evidence="1" id="KW-0732">Signal</keyword>
<dbReference type="Gene3D" id="2.160.20.110">
    <property type="match status" value="2"/>
</dbReference>
<reference evidence="3" key="2">
    <citation type="journal article" date="2021" name="PeerJ">
        <title>Extensive microbial diversity within the chicken gut microbiome revealed by metagenomics and culture.</title>
        <authorList>
            <person name="Gilroy R."/>
            <person name="Ravi A."/>
            <person name="Getino M."/>
            <person name="Pursley I."/>
            <person name="Horton D.L."/>
            <person name="Alikhan N.F."/>
            <person name="Baker D."/>
            <person name="Gharbi K."/>
            <person name="Hall N."/>
            <person name="Watson M."/>
            <person name="Adriaenssens E.M."/>
            <person name="Foster-Nyarko E."/>
            <person name="Jarju S."/>
            <person name="Secka A."/>
            <person name="Antonio M."/>
            <person name="Oren A."/>
            <person name="Chaudhuri R.R."/>
            <person name="La Ragione R."/>
            <person name="Hildebrand F."/>
            <person name="Pallen M.J."/>
        </authorList>
    </citation>
    <scope>NUCLEOTIDE SEQUENCE</scope>
    <source>
        <strain evidence="3">B2-22910</strain>
    </source>
</reference>
<dbReference type="EMBL" id="JADIMB010000091">
    <property type="protein sequence ID" value="MBO8471379.1"/>
    <property type="molecule type" value="Genomic_DNA"/>
</dbReference>
<evidence type="ECO:0000256" key="1">
    <source>
        <dbReference type="SAM" id="SignalP"/>
    </source>
</evidence>
<feature type="signal peptide" evidence="1">
    <location>
        <begin position="1"/>
        <end position="20"/>
    </location>
</feature>
<dbReference type="InterPro" id="IPR024361">
    <property type="entry name" value="BACON"/>
</dbReference>